<dbReference type="EMBL" id="JAGYWB010000009">
    <property type="protein sequence ID" value="KAI0511303.1"/>
    <property type="molecule type" value="Genomic_DNA"/>
</dbReference>
<keyword evidence="2" id="KW-1185">Reference proteome</keyword>
<comment type="caution">
    <text evidence="1">The sequence shown here is derived from an EMBL/GenBank/DDBJ whole genome shotgun (WGS) entry which is preliminary data.</text>
</comment>
<reference evidence="1" key="1">
    <citation type="journal article" date="2022" name="Front. Genet.">
        <title>Chromosome-Scale Assembly of the Dendrobium nobile Genome Provides Insights Into the Molecular Mechanism of the Biosynthesis of the Medicinal Active Ingredient of Dendrobium.</title>
        <authorList>
            <person name="Xu Q."/>
            <person name="Niu S.-C."/>
            <person name="Li K.-L."/>
            <person name="Zheng P.-J."/>
            <person name="Zhang X.-J."/>
            <person name="Jia Y."/>
            <person name="Liu Y."/>
            <person name="Niu Y.-X."/>
            <person name="Yu L.-H."/>
            <person name="Chen D.-F."/>
            <person name="Zhang G.-Q."/>
        </authorList>
    </citation>
    <scope>NUCLEOTIDE SEQUENCE</scope>
    <source>
        <tissue evidence="1">Leaf</tissue>
    </source>
</reference>
<name>A0A8T3BFW2_DENNO</name>
<sequence length="137" mass="16007">MGLLDRLSGRGNGFTGDCRLLRCTFFVGRVVSIDSKYKMMWNYFFPEDEQDPQRQQYKVKNLKSSHFTRRKHKGEVSQPAILISVTLMEYKVENLISFLYNVSNTPMMVRAMDFSPPLRDCSVLNVVKLRLLDFELL</sequence>
<protein>
    <submittedName>
        <fullName evidence="1">Uncharacterized protein</fullName>
    </submittedName>
</protein>
<evidence type="ECO:0000313" key="1">
    <source>
        <dbReference type="EMBL" id="KAI0511303.1"/>
    </source>
</evidence>
<gene>
    <name evidence="1" type="ORF">KFK09_011928</name>
</gene>
<dbReference type="Proteomes" id="UP000829196">
    <property type="component" value="Unassembled WGS sequence"/>
</dbReference>
<evidence type="ECO:0000313" key="2">
    <source>
        <dbReference type="Proteomes" id="UP000829196"/>
    </source>
</evidence>
<organism evidence="1 2">
    <name type="scientific">Dendrobium nobile</name>
    <name type="common">Orchid</name>
    <dbReference type="NCBI Taxonomy" id="94219"/>
    <lineage>
        <taxon>Eukaryota</taxon>
        <taxon>Viridiplantae</taxon>
        <taxon>Streptophyta</taxon>
        <taxon>Embryophyta</taxon>
        <taxon>Tracheophyta</taxon>
        <taxon>Spermatophyta</taxon>
        <taxon>Magnoliopsida</taxon>
        <taxon>Liliopsida</taxon>
        <taxon>Asparagales</taxon>
        <taxon>Orchidaceae</taxon>
        <taxon>Epidendroideae</taxon>
        <taxon>Malaxideae</taxon>
        <taxon>Dendrobiinae</taxon>
        <taxon>Dendrobium</taxon>
    </lineage>
</organism>
<proteinExistence type="predicted"/>
<accession>A0A8T3BFW2</accession>
<dbReference type="AlphaFoldDB" id="A0A8T3BFW2"/>